<feature type="binding site" evidence="6">
    <location>
        <position position="40"/>
    </location>
    <ligand>
        <name>(6S)-NADPHX</name>
        <dbReference type="ChEBI" id="CHEBI:64076"/>
    </ligand>
</feature>
<comment type="function">
    <text evidence="6">Catalyzes the dehydration of the S-form of NAD(P)HX at the expense of ADP, which is converted to AMP. Together with NAD(P)HX epimerase, which catalyzes the epimerization of the S- and R-forms, the enzyme allows the repair of both epimers of NAD(P)HX, a damaged form of NAD(P)H that is a result of enzymatic or heat-dependent hydration.</text>
</comment>
<dbReference type="GO" id="GO:0110051">
    <property type="term" value="P:metabolite repair"/>
    <property type="evidence" value="ECO:0007669"/>
    <property type="project" value="TreeGrafter"/>
</dbReference>
<dbReference type="Gene3D" id="3.40.1190.20">
    <property type="match status" value="1"/>
</dbReference>
<name>A0A1G2QWX1_9BACT</name>
<feature type="binding site" evidence="6">
    <location>
        <position position="115"/>
    </location>
    <ligand>
        <name>(6S)-NADPHX</name>
        <dbReference type="ChEBI" id="CHEBI:64076"/>
    </ligand>
</feature>
<evidence type="ECO:0000256" key="6">
    <source>
        <dbReference type="HAMAP-Rule" id="MF_01965"/>
    </source>
</evidence>
<dbReference type="InterPro" id="IPR000631">
    <property type="entry name" value="CARKD"/>
</dbReference>
<dbReference type="AlphaFoldDB" id="A0A1G2QWX1"/>
<dbReference type="HAMAP" id="MF_01965">
    <property type="entry name" value="NADHX_dehydratase"/>
    <property type="match status" value="1"/>
</dbReference>
<accession>A0A1G2QWX1</accession>
<dbReference type="InterPro" id="IPR029056">
    <property type="entry name" value="Ribokinase-like"/>
</dbReference>
<evidence type="ECO:0000256" key="5">
    <source>
        <dbReference type="ARBA" id="ARBA00023239"/>
    </source>
</evidence>
<keyword evidence="1 6" id="KW-0547">Nucleotide-binding</keyword>
<comment type="similarity">
    <text evidence="6">Belongs to the NnrD/CARKD family.</text>
</comment>
<dbReference type="GO" id="GO:0005524">
    <property type="term" value="F:ATP binding"/>
    <property type="evidence" value="ECO:0007669"/>
    <property type="project" value="UniProtKB-KW"/>
</dbReference>
<protein>
    <recommendedName>
        <fullName evidence="6">ADP-dependent (S)-NAD(P)H-hydrate dehydratase</fullName>
        <ecNumber evidence="6">4.2.1.136</ecNumber>
    </recommendedName>
    <alternativeName>
        <fullName evidence="6">ADP-dependent NAD(P)HX dehydratase</fullName>
    </alternativeName>
</protein>
<comment type="caution">
    <text evidence="8">The sequence shown here is derived from an EMBL/GenBank/DDBJ whole genome shotgun (WGS) entry which is preliminary data.</text>
</comment>
<dbReference type="EMBL" id="MHTS01000001">
    <property type="protein sequence ID" value="OHA65070.1"/>
    <property type="molecule type" value="Genomic_DNA"/>
</dbReference>
<dbReference type="GO" id="GO:0052855">
    <property type="term" value="F:ADP-dependent NAD(P)H-hydrate dehydratase activity"/>
    <property type="evidence" value="ECO:0007669"/>
    <property type="project" value="UniProtKB-UniRule"/>
</dbReference>
<dbReference type="CDD" id="cd01171">
    <property type="entry name" value="YXKO-related"/>
    <property type="match status" value="1"/>
</dbReference>
<feature type="domain" description="YjeF C-terminal" evidence="7">
    <location>
        <begin position="5"/>
        <end position="287"/>
    </location>
</feature>
<dbReference type="Proteomes" id="UP000178170">
    <property type="component" value="Unassembled WGS sequence"/>
</dbReference>
<reference evidence="8 9" key="1">
    <citation type="journal article" date="2016" name="Nat. Commun.">
        <title>Thousands of microbial genomes shed light on interconnected biogeochemical processes in an aquifer system.</title>
        <authorList>
            <person name="Anantharaman K."/>
            <person name="Brown C.T."/>
            <person name="Hug L.A."/>
            <person name="Sharon I."/>
            <person name="Castelle C.J."/>
            <person name="Probst A.J."/>
            <person name="Thomas B.C."/>
            <person name="Singh A."/>
            <person name="Wilkins M.J."/>
            <person name="Karaoz U."/>
            <person name="Brodie E.L."/>
            <person name="Williams K.H."/>
            <person name="Hubbard S.S."/>
            <person name="Banfield J.F."/>
        </authorList>
    </citation>
    <scope>NUCLEOTIDE SEQUENCE [LARGE SCALE GENOMIC DNA]</scope>
</reference>
<dbReference type="PANTHER" id="PTHR12592">
    <property type="entry name" value="ATP-DEPENDENT (S)-NAD(P)H-HYDRATE DEHYDRATASE FAMILY MEMBER"/>
    <property type="match status" value="1"/>
</dbReference>
<gene>
    <name evidence="6" type="primary">nnrD</name>
    <name evidence="8" type="ORF">A2843_00860</name>
</gene>
<dbReference type="InterPro" id="IPR017953">
    <property type="entry name" value="Carbohydrate_kinase_pred_CS"/>
</dbReference>
<keyword evidence="3 6" id="KW-0521">NADP</keyword>
<comment type="subunit">
    <text evidence="6">Homotetramer.</text>
</comment>
<keyword evidence="2 6" id="KW-0067">ATP-binding</keyword>
<dbReference type="PROSITE" id="PS51383">
    <property type="entry name" value="YJEF_C_3"/>
    <property type="match status" value="1"/>
</dbReference>
<evidence type="ECO:0000256" key="1">
    <source>
        <dbReference type="ARBA" id="ARBA00022741"/>
    </source>
</evidence>
<dbReference type="SUPFAM" id="SSF53613">
    <property type="entry name" value="Ribokinase-like"/>
    <property type="match status" value="1"/>
</dbReference>
<comment type="catalytic activity">
    <reaction evidence="6">
        <text>(6S)-NADHX + ADP = AMP + phosphate + NADH + H(+)</text>
        <dbReference type="Rhea" id="RHEA:32223"/>
        <dbReference type="ChEBI" id="CHEBI:15378"/>
        <dbReference type="ChEBI" id="CHEBI:43474"/>
        <dbReference type="ChEBI" id="CHEBI:57945"/>
        <dbReference type="ChEBI" id="CHEBI:64074"/>
        <dbReference type="ChEBI" id="CHEBI:456215"/>
        <dbReference type="ChEBI" id="CHEBI:456216"/>
        <dbReference type="EC" id="4.2.1.136"/>
    </reaction>
</comment>
<comment type="cofactor">
    <cofactor evidence="6">
        <name>Mg(2+)</name>
        <dbReference type="ChEBI" id="CHEBI:18420"/>
    </cofactor>
</comment>
<sequence length="287" mass="30566">MHTITGNEVKKLYQPRPTDARKYDYGLMLVIGGSEYYTGAPALAALAGFRAGLDMVRIIAPQRAADIIASFSPTLAAYGLKGSHVEKSDVAFLVARTMAAKEMARGNVSVLIGSGLGRDEETQEAVKEYLSMIDVPTVIDADAIHTVAERPEVIADKPFVITPHSQEFLELTGKAIFELTQEEKIELVKQEAARLKTTILFKAHVDIASDGKEVTLNQTGTPYMTVGGTGDSLAGILGALLARGIAPLEAAAAAAYINGRAGELASKKFKDSLIATDVIEEIPHVIG</sequence>
<evidence type="ECO:0000256" key="3">
    <source>
        <dbReference type="ARBA" id="ARBA00022857"/>
    </source>
</evidence>
<dbReference type="Pfam" id="PF01256">
    <property type="entry name" value="Carb_kinase"/>
    <property type="match status" value="1"/>
</dbReference>
<evidence type="ECO:0000313" key="8">
    <source>
        <dbReference type="EMBL" id="OHA65070.1"/>
    </source>
</evidence>
<dbReference type="PROSITE" id="PS01049">
    <property type="entry name" value="YJEF_C_1"/>
    <property type="match status" value="1"/>
</dbReference>
<organism evidence="8 9">
    <name type="scientific">Candidatus Wildermuthbacteria bacterium RIFCSPHIGHO2_01_FULL_48_27b</name>
    <dbReference type="NCBI Taxonomy" id="1802447"/>
    <lineage>
        <taxon>Bacteria</taxon>
        <taxon>Candidatus Wildermuthiibacteriota</taxon>
    </lineage>
</organism>
<dbReference type="PANTHER" id="PTHR12592:SF0">
    <property type="entry name" value="ATP-DEPENDENT (S)-NAD(P)H-HYDRATE DEHYDRATASE"/>
    <property type="match status" value="1"/>
</dbReference>
<evidence type="ECO:0000256" key="4">
    <source>
        <dbReference type="ARBA" id="ARBA00023027"/>
    </source>
</evidence>
<proteinExistence type="inferred from homology"/>
<dbReference type="GO" id="GO:0046496">
    <property type="term" value="P:nicotinamide nucleotide metabolic process"/>
    <property type="evidence" value="ECO:0007669"/>
    <property type="project" value="UniProtKB-UniRule"/>
</dbReference>
<keyword evidence="5 6" id="KW-0456">Lyase</keyword>
<feature type="binding site" evidence="6">
    <location>
        <position position="231"/>
    </location>
    <ligand>
        <name>(6S)-NADPHX</name>
        <dbReference type="ChEBI" id="CHEBI:64076"/>
    </ligand>
</feature>
<dbReference type="EC" id="4.2.1.136" evidence="6"/>
<keyword evidence="4 6" id="KW-0520">NAD</keyword>
<feature type="binding site" evidence="6">
    <location>
        <position position="164"/>
    </location>
    <ligand>
        <name>(6S)-NADPHX</name>
        <dbReference type="ChEBI" id="CHEBI:64076"/>
    </ligand>
</feature>
<feature type="binding site" evidence="6">
    <location>
        <position position="230"/>
    </location>
    <ligand>
        <name>AMP</name>
        <dbReference type="ChEBI" id="CHEBI:456215"/>
    </ligand>
</feature>
<evidence type="ECO:0000259" key="7">
    <source>
        <dbReference type="PROSITE" id="PS51383"/>
    </source>
</evidence>
<evidence type="ECO:0000313" key="9">
    <source>
        <dbReference type="Proteomes" id="UP000178170"/>
    </source>
</evidence>
<evidence type="ECO:0000256" key="2">
    <source>
        <dbReference type="ARBA" id="ARBA00022840"/>
    </source>
</evidence>
<comment type="caution">
    <text evidence="6">Lacks conserved residue(s) required for the propagation of feature annotation.</text>
</comment>
<dbReference type="NCBIfam" id="TIGR00196">
    <property type="entry name" value="yjeF_cterm"/>
    <property type="match status" value="1"/>
</dbReference>
<comment type="catalytic activity">
    <reaction evidence="6">
        <text>(6S)-NADPHX + ADP = AMP + phosphate + NADPH + H(+)</text>
        <dbReference type="Rhea" id="RHEA:32235"/>
        <dbReference type="ChEBI" id="CHEBI:15378"/>
        <dbReference type="ChEBI" id="CHEBI:43474"/>
        <dbReference type="ChEBI" id="CHEBI:57783"/>
        <dbReference type="ChEBI" id="CHEBI:64076"/>
        <dbReference type="ChEBI" id="CHEBI:456215"/>
        <dbReference type="ChEBI" id="CHEBI:456216"/>
        <dbReference type="EC" id="4.2.1.136"/>
    </reaction>
</comment>